<dbReference type="AlphaFoldDB" id="A0A9P8EBN8"/>
<accession>A0A9P8EBN8</accession>
<name>A0A9P8EBN8_AURME</name>
<evidence type="ECO:0000313" key="3">
    <source>
        <dbReference type="Proteomes" id="UP000779574"/>
    </source>
</evidence>
<reference evidence="2" key="2">
    <citation type="submission" date="2021-08" db="EMBL/GenBank/DDBJ databases">
        <authorList>
            <person name="Gostincar C."/>
            <person name="Sun X."/>
            <person name="Song Z."/>
            <person name="Gunde-Cimerman N."/>
        </authorList>
    </citation>
    <scope>NUCLEOTIDE SEQUENCE</scope>
    <source>
        <strain evidence="2">EXF-9911</strain>
    </source>
</reference>
<sequence length="75" mass="8063">MEALSDFNALKQQIQASLVAVTRSSQAISSEDLGFHRSLDPSLGRALDTQNARLLGLAERLLGNAASNTELVRPK</sequence>
<dbReference type="Proteomes" id="UP000779574">
    <property type="component" value="Unassembled WGS sequence"/>
</dbReference>
<dbReference type="EMBL" id="JAHFXF010000614">
    <property type="protein sequence ID" value="KAG9684814.1"/>
    <property type="molecule type" value="Genomic_DNA"/>
</dbReference>
<dbReference type="Pfam" id="PF08066">
    <property type="entry name" value="PMC2NT"/>
    <property type="match status" value="1"/>
</dbReference>
<dbReference type="InterPro" id="IPR012588">
    <property type="entry name" value="Exosome-assoc_fac_Rrp6_N"/>
</dbReference>
<dbReference type="GO" id="GO:0000176">
    <property type="term" value="C:nuclear exosome (RNase complex)"/>
    <property type="evidence" value="ECO:0007669"/>
    <property type="project" value="InterPro"/>
</dbReference>
<comment type="caution">
    <text evidence="2">The sequence shown here is derived from an EMBL/GenBank/DDBJ whole genome shotgun (WGS) entry which is preliminary data.</text>
</comment>
<evidence type="ECO:0000259" key="1">
    <source>
        <dbReference type="Pfam" id="PF08066"/>
    </source>
</evidence>
<reference evidence="2" key="1">
    <citation type="journal article" date="2021" name="J Fungi (Basel)">
        <title>Virulence traits and population genomics of the black yeast Aureobasidium melanogenum.</title>
        <authorList>
            <person name="Cernosa A."/>
            <person name="Sun X."/>
            <person name="Gostincar C."/>
            <person name="Fang C."/>
            <person name="Gunde-Cimerman N."/>
            <person name="Song Z."/>
        </authorList>
    </citation>
    <scope>NUCLEOTIDE SEQUENCE</scope>
    <source>
        <strain evidence="2">EXF-9911</strain>
    </source>
</reference>
<feature type="non-terminal residue" evidence="2">
    <location>
        <position position="75"/>
    </location>
</feature>
<dbReference type="GO" id="GO:0006396">
    <property type="term" value="P:RNA processing"/>
    <property type="evidence" value="ECO:0007669"/>
    <property type="project" value="InterPro"/>
</dbReference>
<proteinExistence type="predicted"/>
<organism evidence="2 3">
    <name type="scientific">Aureobasidium melanogenum</name>
    <name type="common">Aureobasidium pullulans var. melanogenum</name>
    <dbReference type="NCBI Taxonomy" id="46634"/>
    <lineage>
        <taxon>Eukaryota</taxon>
        <taxon>Fungi</taxon>
        <taxon>Dikarya</taxon>
        <taxon>Ascomycota</taxon>
        <taxon>Pezizomycotina</taxon>
        <taxon>Dothideomycetes</taxon>
        <taxon>Dothideomycetidae</taxon>
        <taxon>Dothideales</taxon>
        <taxon>Saccotheciaceae</taxon>
        <taxon>Aureobasidium</taxon>
    </lineage>
</organism>
<gene>
    <name evidence="2" type="ORF">KCU76_g12155</name>
</gene>
<dbReference type="OrthoDB" id="2250022at2759"/>
<feature type="domain" description="Exosome-associated factor Rrp6 N-terminal" evidence="1">
    <location>
        <begin position="19"/>
        <end position="73"/>
    </location>
</feature>
<evidence type="ECO:0000313" key="2">
    <source>
        <dbReference type="EMBL" id="KAG9684814.1"/>
    </source>
</evidence>
<protein>
    <recommendedName>
        <fullName evidence="1">Exosome-associated factor Rrp6 N-terminal domain-containing protein</fullName>
    </recommendedName>
</protein>